<dbReference type="Proteomes" id="UP000281553">
    <property type="component" value="Unassembled WGS sequence"/>
</dbReference>
<organism evidence="1 2">
    <name type="scientific">Dibothriocephalus latus</name>
    <name type="common">Fish tapeworm</name>
    <name type="synonym">Diphyllobothrium latum</name>
    <dbReference type="NCBI Taxonomy" id="60516"/>
    <lineage>
        <taxon>Eukaryota</taxon>
        <taxon>Metazoa</taxon>
        <taxon>Spiralia</taxon>
        <taxon>Lophotrochozoa</taxon>
        <taxon>Platyhelminthes</taxon>
        <taxon>Cestoda</taxon>
        <taxon>Eucestoda</taxon>
        <taxon>Diphyllobothriidea</taxon>
        <taxon>Diphyllobothriidae</taxon>
        <taxon>Dibothriocephalus</taxon>
    </lineage>
</organism>
<keyword evidence="2" id="KW-1185">Reference proteome</keyword>
<sequence>MMSQQKPQKKAYAGTISNAKVAVVVAQASAATPPEVCLESGLLIITKIQELNESEEGIDIAKRNYKPSLVHTRSNASLASQTAYVSREACCRKSGRVSKVEVQGSRIYVQ</sequence>
<dbReference type="EMBL" id="UYRU01048010">
    <property type="protein sequence ID" value="VDN09895.1"/>
    <property type="molecule type" value="Genomic_DNA"/>
</dbReference>
<gene>
    <name evidence="1" type="ORF">DILT_LOCUS5726</name>
</gene>
<proteinExistence type="predicted"/>
<protein>
    <submittedName>
        <fullName evidence="1">Uncharacterized protein</fullName>
    </submittedName>
</protein>
<accession>A0A3P7KXN7</accession>
<name>A0A3P7KXN7_DIBLA</name>
<dbReference type="AlphaFoldDB" id="A0A3P7KXN7"/>
<evidence type="ECO:0000313" key="2">
    <source>
        <dbReference type="Proteomes" id="UP000281553"/>
    </source>
</evidence>
<reference evidence="1 2" key="1">
    <citation type="submission" date="2018-11" db="EMBL/GenBank/DDBJ databases">
        <authorList>
            <consortium name="Pathogen Informatics"/>
        </authorList>
    </citation>
    <scope>NUCLEOTIDE SEQUENCE [LARGE SCALE GENOMIC DNA]</scope>
</reference>
<evidence type="ECO:0000313" key="1">
    <source>
        <dbReference type="EMBL" id="VDN09895.1"/>
    </source>
</evidence>